<dbReference type="PROSITE" id="PS50157">
    <property type="entry name" value="ZINC_FINGER_C2H2_2"/>
    <property type="match status" value="2"/>
</dbReference>
<name>A0AAV9GZZ9_9PEZI</name>
<comment type="caution">
    <text evidence="9">The sequence shown here is derived from an EMBL/GenBank/DDBJ whole genome shotgun (WGS) entry which is preliminary data.</text>
</comment>
<dbReference type="Gene3D" id="3.30.160.60">
    <property type="entry name" value="Classic Zinc Finger"/>
    <property type="match status" value="3"/>
</dbReference>
<gene>
    <name evidence="9" type="ORF">QBC34DRAFT_399420</name>
</gene>
<evidence type="ECO:0000259" key="8">
    <source>
        <dbReference type="PROSITE" id="PS50157"/>
    </source>
</evidence>
<evidence type="ECO:0000256" key="4">
    <source>
        <dbReference type="ARBA" id="ARBA00022771"/>
    </source>
</evidence>
<keyword evidence="4 7" id="KW-0863">Zinc-finger</keyword>
<sequence>MFECGTCGKEFPAGWRARENHYKSTGHLPPAFECDTCDAWFRSNNAKWQHMAVKNHFAWRCRDPDCEQTWPTEEQLKEHEIEDHYLCNKCDRYFSNLNNIRMHLRSRDHIGEQSVQCPFCKTSYTTATGLVHHLEHGFCPSAPFLNRDDIYRYVRSKDPGGLISKKLIGWNGDSDDHYEATAMAWNGAAYECYFCHKAFGRLTALNQHLNSGTHRQNLYDCPKAGCRKDFQTLAAVISHLESESCGAVRFDTVQKNIADIVSGGRAIGFR</sequence>
<protein>
    <recommendedName>
        <fullName evidence="8">C2H2-type domain-containing protein</fullName>
    </recommendedName>
</protein>
<dbReference type="EMBL" id="MU865925">
    <property type="protein sequence ID" value="KAK4452196.1"/>
    <property type="molecule type" value="Genomic_DNA"/>
</dbReference>
<proteinExistence type="predicted"/>
<dbReference type="InterPro" id="IPR013087">
    <property type="entry name" value="Znf_C2H2_type"/>
</dbReference>
<keyword evidence="6" id="KW-0539">Nucleus</keyword>
<dbReference type="PANTHER" id="PTHR24394:SF29">
    <property type="entry name" value="MYONEURIN"/>
    <property type="match status" value="1"/>
</dbReference>
<reference evidence="9" key="2">
    <citation type="submission" date="2023-05" db="EMBL/GenBank/DDBJ databases">
        <authorList>
            <consortium name="Lawrence Berkeley National Laboratory"/>
            <person name="Steindorff A."/>
            <person name="Hensen N."/>
            <person name="Bonometti L."/>
            <person name="Westerberg I."/>
            <person name="Brannstrom I.O."/>
            <person name="Guillou S."/>
            <person name="Cros-Aarteil S."/>
            <person name="Calhoun S."/>
            <person name="Haridas S."/>
            <person name="Kuo A."/>
            <person name="Mondo S."/>
            <person name="Pangilinan J."/>
            <person name="Riley R."/>
            <person name="Labutti K."/>
            <person name="Andreopoulos B."/>
            <person name="Lipzen A."/>
            <person name="Chen C."/>
            <person name="Yanf M."/>
            <person name="Daum C."/>
            <person name="Ng V."/>
            <person name="Clum A."/>
            <person name="Ohm R."/>
            <person name="Martin F."/>
            <person name="Silar P."/>
            <person name="Natvig D."/>
            <person name="Lalanne C."/>
            <person name="Gautier V."/>
            <person name="Ament-Velasquez S.L."/>
            <person name="Kruys A."/>
            <person name="Hutchinson M.I."/>
            <person name="Powell A.J."/>
            <person name="Barry K."/>
            <person name="Miller A.N."/>
            <person name="Grigoriev I.V."/>
            <person name="Debuchy R."/>
            <person name="Gladieux P."/>
            <person name="Thoren M.H."/>
            <person name="Johannesson H."/>
        </authorList>
    </citation>
    <scope>NUCLEOTIDE SEQUENCE</scope>
    <source>
        <strain evidence="9">PSN243</strain>
    </source>
</reference>
<evidence type="ECO:0000256" key="1">
    <source>
        <dbReference type="ARBA" id="ARBA00004123"/>
    </source>
</evidence>
<dbReference type="SMART" id="SM00355">
    <property type="entry name" value="ZnF_C2H2"/>
    <property type="match status" value="7"/>
</dbReference>
<dbReference type="Proteomes" id="UP001321760">
    <property type="component" value="Unassembled WGS sequence"/>
</dbReference>
<keyword evidence="3" id="KW-0677">Repeat</keyword>
<accession>A0AAV9GZZ9</accession>
<evidence type="ECO:0000256" key="3">
    <source>
        <dbReference type="ARBA" id="ARBA00022737"/>
    </source>
</evidence>
<keyword evidence="2" id="KW-0479">Metal-binding</keyword>
<evidence type="ECO:0000256" key="5">
    <source>
        <dbReference type="ARBA" id="ARBA00022833"/>
    </source>
</evidence>
<dbReference type="Pfam" id="PF13912">
    <property type="entry name" value="zf-C2H2_6"/>
    <property type="match status" value="1"/>
</dbReference>
<evidence type="ECO:0000313" key="10">
    <source>
        <dbReference type="Proteomes" id="UP001321760"/>
    </source>
</evidence>
<dbReference type="PROSITE" id="PS00028">
    <property type="entry name" value="ZINC_FINGER_C2H2_1"/>
    <property type="match status" value="3"/>
</dbReference>
<evidence type="ECO:0000256" key="7">
    <source>
        <dbReference type="PROSITE-ProRule" id="PRU00042"/>
    </source>
</evidence>
<reference evidence="9" key="1">
    <citation type="journal article" date="2023" name="Mol. Phylogenet. Evol.">
        <title>Genome-scale phylogeny and comparative genomics of the fungal order Sordariales.</title>
        <authorList>
            <person name="Hensen N."/>
            <person name="Bonometti L."/>
            <person name="Westerberg I."/>
            <person name="Brannstrom I.O."/>
            <person name="Guillou S."/>
            <person name="Cros-Aarteil S."/>
            <person name="Calhoun S."/>
            <person name="Haridas S."/>
            <person name="Kuo A."/>
            <person name="Mondo S."/>
            <person name="Pangilinan J."/>
            <person name="Riley R."/>
            <person name="LaButti K."/>
            <person name="Andreopoulos B."/>
            <person name="Lipzen A."/>
            <person name="Chen C."/>
            <person name="Yan M."/>
            <person name="Daum C."/>
            <person name="Ng V."/>
            <person name="Clum A."/>
            <person name="Steindorff A."/>
            <person name="Ohm R.A."/>
            <person name="Martin F."/>
            <person name="Silar P."/>
            <person name="Natvig D.O."/>
            <person name="Lalanne C."/>
            <person name="Gautier V."/>
            <person name="Ament-Velasquez S.L."/>
            <person name="Kruys A."/>
            <person name="Hutchinson M.I."/>
            <person name="Powell A.J."/>
            <person name="Barry K."/>
            <person name="Miller A.N."/>
            <person name="Grigoriev I.V."/>
            <person name="Debuchy R."/>
            <person name="Gladieux P."/>
            <person name="Hiltunen Thoren M."/>
            <person name="Johannesson H."/>
        </authorList>
    </citation>
    <scope>NUCLEOTIDE SEQUENCE</scope>
    <source>
        <strain evidence="9">PSN243</strain>
    </source>
</reference>
<dbReference type="SUPFAM" id="SSF57667">
    <property type="entry name" value="beta-beta-alpha zinc fingers"/>
    <property type="match status" value="3"/>
</dbReference>
<dbReference type="GO" id="GO:0005634">
    <property type="term" value="C:nucleus"/>
    <property type="evidence" value="ECO:0007669"/>
    <property type="project" value="UniProtKB-SubCell"/>
</dbReference>
<dbReference type="AlphaFoldDB" id="A0AAV9GZZ9"/>
<dbReference type="GO" id="GO:0000981">
    <property type="term" value="F:DNA-binding transcription factor activity, RNA polymerase II-specific"/>
    <property type="evidence" value="ECO:0007669"/>
    <property type="project" value="TreeGrafter"/>
</dbReference>
<feature type="domain" description="C2H2-type" evidence="8">
    <location>
        <begin position="85"/>
        <end position="114"/>
    </location>
</feature>
<comment type="subcellular location">
    <subcellularLocation>
        <location evidence="1">Nucleus</location>
    </subcellularLocation>
</comment>
<organism evidence="9 10">
    <name type="scientific">Podospora aff. communis PSN243</name>
    <dbReference type="NCBI Taxonomy" id="3040156"/>
    <lineage>
        <taxon>Eukaryota</taxon>
        <taxon>Fungi</taxon>
        <taxon>Dikarya</taxon>
        <taxon>Ascomycota</taxon>
        <taxon>Pezizomycotina</taxon>
        <taxon>Sordariomycetes</taxon>
        <taxon>Sordariomycetidae</taxon>
        <taxon>Sordariales</taxon>
        <taxon>Podosporaceae</taxon>
        <taxon>Podospora</taxon>
    </lineage>
</organism>
<evidence type="ECO:0000313" key="9">
    <source>
        <dbReference type="EMBL" id="KAK4452196.1"/>
    </source>
</evidence>
<keyword evidence="10" id="KW-1185">Reference proteome</keyword>
<feature type="domain" description="C2H2-type" evidence="8">
    <location>
        <begin position="190"/>
        <end position="214"/>
    </location>
</feature>
<keyword evidence="5" id="KW-0862">Zinc</keyword>
<evidence type="ECO:0000256" key="2">
    <source>
        <dbReference type="ARBA" id="ARBA00022723"/>
    </source>
</evidence>
<dbReference type="PANTHER" id="PTHR24394">
    <property type="entry name" value="ZINC FINGER PROTEIN"/>
    <property type="match status" value="1"/>
</dbReference>
<dbReference type="GO" id="GO:0008270">
    <property type="term" value="F:zinc ion binding"/>
    <property type="evidence" value="ECO:0007669"/>
    <property type="project" value="UniProtKB-KW"/>
</dbReference>
<evidence type="ECO:0000256" key="6">
    <source>
        <dbReference type="ARBA" id="ARBA00023242"/>
    </source>
</evidence>
<dbReference type="InterPro" id="IPR036236">
    <property type="entry name" value="Znf_C2H2_sf"/>
</dbReference>